<evidence type="ECO:0000313" key="9">
    <source>
        <dbReference type="Proteomes" id="UP000319941"/>
    </source>
</evidence>
<evidence type="ECO:0000256" key="2">
    <source>
        <dbReference type="ARBA" id="ARBA00022490"/>
    </source>
</evidence>
<dbReference type="SUPFAM" id="SSF52096">
    <property type="entry name" value="ClpP/crotonase"/>
    <property type="match status" value="1"/>
</dbReference>
<dbReference type="GO" id="GO:0004252">
    <property type="term" value="F:serine-type endopeptidase activity"/>
    <property type="evidence" value="ECO:0007669"/>
    <property type="project" value="InterPro"/>
</dbReference>
<gene>
    <name evidence="8" type="ORF">FQP86_00010</name>
</gene>
<accession>A0A558HWL0</accession>
<dbReference type="Proteomes" id="UP000319941">
    <property type="component" value="Unassembled WGS sequence"/>
</dbReference>
<dbReference type="RefSeq" id="WP_144726142.1">
    <property type="nucleotide sequence ID" value="NZ_CAWOWR010000001.1"/>
</dbReference>
<comment type="caution">
    <text evidence="8">The sequence shown here is derived from an EMBL/GenBank/DDBJ whole genome shotgun (WGS) entry which is preliminary data.</text>
</comment>
<dbReference type="PANTHER" id="PTHR10381:SF70">
    <property type="entry name" value="ATP-DEPENDENT CLP PROTEASE PROTEOLYTIC SUBUNIT"/>
    <property type="match status" value="1"/>
</dbReference>
<dbReference type="GO" id="GO:0006515">
    <property type="term" value="P:protein quality control for misfolded or incompletely synthesized proteins"/>
    <property type="evidence" value="ECO:0007669"/>
    <property type="project" value="TreeGrafter"/>
</dbReference>
<dbReference type="AlphaFoldDB" id="A0A558HWL0"/>
<feature type="region of interest" description="Disordered" evidence="7">
    <location>
        <begin position="323"/>
        <end position="354"/>
    </location>
</feature>
<dbReference type="Pfam" id="PF00574">
    <property type="entry name" value="CLP_protease"/>
    <property type="match status" value="1"/>
</dbReference>
<dbReference type="InterPro" id="IPR029045">
    <property type="entry name" value="ClpP/crotonase-like_dom_sf"/>
</dbReference>
<dbReference type="GO" id="GO:0004176">
    <property type="term" value="F:ATP-dependent peptidase activity"/>
    <property type="evidence" value="ECO:0007669"/>
    <property type="project" value="InterPro"/>
</dbReference>
<dbReference type="InterPro" id="IPR001907">
    <property type="entry name" value="ClpP"/>
</dbReference>
<dbReference type="GO" id="GO:0009368">
    <property type="term" value="C:endopeptidase Clp complex"/>
    <property type="evidence" value="ECO:0007669"/>
    <property type="project" value="TreeGrafter"/>
</dbReference>
<dbReference type="CDD" id="cd07016">
    <property type="entry name" value="S14_ClpP_1"/>
    <property type="match status" value="1"/>
</dbReference>
<dbReference type="OrthoDB" id="9806592at2"/>
<evidence type="ECO:0000256" key="5">
    <source>
        <dbReference type="ARBA" id="ARBA00022825"/>
    </source>
</evidence>
<evidence type="ECO:0000313" key="8">
    <source>
        <dbReference type="EMBL" id="TVU73511.1"/>
    </source>
</evidence>
<comment type="similarity">
    <text evidence="1 6">Belongs to the peptidase S14 family.</text>
</comment>
<reference evidence="8 9" key="1">
    <citation type="submission" date="2019-07" db="EMBL/GenBank/DDBJ databases">
        <title>Diversity of Bacteria from Kongsfjorden, Arctic.</title>
        <authorList>
            <person name="Yu Y."/>
        </authorList>
    </citation>
    <scope>NUCLEOTIDE SEQUENCE [LARGE SCALE GENOMIC DNA]</scope>
    <source>
        <strain evidence="8 9">SM1923</strain>
    </source>
</reference>
<keyword evidence="9" id="KW-1185">Reference proteome</keyword>
<evidence type="ECO:0000256" key="1">
    <source>
        <dbReference type="ARBA" id="ARBA00007039"/>
    </source>
</evidence>
<keyword evidence="2" id="KW-0963">Cytoplasm</keyword>
<evidence type="ECO:0000256" key="7">
    <source>
        <dbReference type="SAM" id="MobiDB-lite"/>
    </source>
</evidence>
<dbReference type="InterPro" id="IPR023562">
    <property type="entry name" value="ClpP/TepA"/>
</dbReference>
<dbReference type="GO" id="GO:0051117">
    <property type="term" value="F:ATPase binding"/>
    <property type="evidence" value="ECO:0007669"/>
    <property type="project" value="TreeGrafter"/>
</dbReference>
<organism evidence="8 9">
    <name type="scientific">Cobetia crustatorum</name>
    <dbReference type="NCBI Taxonomy" id="553385"/>
    <lineage>
        <taxon>Bacteria</taxon>
        <taxon>Pseudomonadati</taxon>
        <taxon>Pseudomonadota</taxon>
        <taxon>Gammaproteobacteria</taxon>
        <taxon>Oceanospirillales</taxon>
        <taxon>Halomonadaceae</taxon>
        <taxon>Cobetia</taxon>
    </lineage>
</organism>
<evidence type="ECO:0000256" key="4">
    <source>
        <dbReference type="ARBA" id="ARBA00022801"/>
    </source>
</evidence>
<name>A0A558HWL0_9GAMM</name>
<keyword evidence="4" id="KW-0378">Hydrolase</keyword>
<dbReference type="Gene3D" id="3.90.226.10">
    <property type="entry name" value="2-enoyl-CoA Hydratase, Chain A, domain 1"/>
    <property type="match status" value="1"/>
</dbReference>
<keyword evidence="5" id="KW-0720">Serine protease</keyword>
<proteinExistence type="inferred from homology"/>
<dbReference type="PRINTS" id="PR00127">
    <property type="entry name" value="CLPPROTEASEP"/>
</dbReference>
<dbReference type="PANTHER" id="PTHR10381">
    <property type="entry name" value="ATP-DEPENDENT CLP PROTEASE PROTEOLYTIC SUBUNIT"/>
    <property type="match status" value="1"/>
</dbReference>
<protein>
    <recommendedName>
        <fullName evidence="6">ATP-dependent Clp protease proteolytic subunit</fullName>
    </recommendedName>
</protein>
<evidence type="ECO:0000256" key="6">
    <source>
        <dbReference type="RuleBase" id="RU003567"/>
    </source>
</evidence>
<evidence type="ECO:0000256" key="3">
    <source>
        <dbReference type="ARBA" id="ARBA00022670"/>
    </source>
</evidence>
<sequence>MKWFEVQAAADGRHADVWINDQIGIDWWSGDGTTASAFINAIASLGDVEALTVHINSPGGDVADGIAIANYLRGHKAQVTTRVEGIAASIAATIAMGGDRREMATGSLLMIHDPWTVAMGNATEMRKLADDLDTIRNGILELFVARAGEPRRVEIQEAMRAETWMTGEDAMALGLIDAVETDIKAAASIGDYSRALAAAGRSAQQHLDHQKTPDKMPPAPSAMSAADALALAFDIEPDQAEARAAELGDQILAWRDKPATSPAPDTAALQREAVAAERERVVAIIDTCTTTGQHQLMAKLVSSDMQTDTAREYVFDVAAASSTGVHSSHSPEGGQRAGIDTQGIYARRRARSAS</sequence>
<dbReference type="NCBIfam" id="NF045542">
    <property type="entry name" value="Clp_rel_HeadMat"/>
    <property type="match status" value="1"/>
</dbReference>
<dbReference type="EMBL" id="VNFH01000001">
    <property type="protein sequence ID" value="TVU73511.1"/>
    <property type="molecule type" value="Genomic_DNA"/>
</dbReference>
<feature type="region of interest" description="Disordered" evidence="7">
    <location>
        <begin position="200"/>
        <end position="221"/>
    </location>
</feature>
<keyword evidence="3 8" id="KW-0645">Protease</keyword>